<dbReference type="PANTHER" id="PTHR43122">
    <property type="entry name" value="FERREDOXIN SUBUNIT OF PYRUVATE:FLAVODOXIN OXIDOREDUCTASE-RELATED"/>
    <property type="match status" value="1"/>
</dbReference>
<dbReference type="OrthoDB" id="32867at2157"/>
<proteinExistence type="predicted"/>
<dbReference type="SUPFAM" id="SSF54862">
    <property type="entry name" value="4Fe-4S ferredoxins"/>
    <property type="match status" value="1"/>
</dbReference>
<dbReference type="InterPro" id="IPR017900">
    <property type="entry name" value="4Fe4S_Fe_S_CS"/>
</dbReference>
<keyword evidence="4" id="KW-1185">Reference proteome</keyword>
<dbReference type="AlphaFoldDB" id="A1RW05"/>
<feature type="domain" description="4Fe-4S ferredoxin-type" evidence="2">
    <location>
        <begin position="6"/>
        <end position="30"/>
    </location>
</feature>
<dbReference type="eggNOG" id="arCOG04074">
    <property type="taxonomic scope" value="Archaea"/>
</dbReference>
<gene>
    <name evidence="3" type="ordered locus">Pisl_1990</name>
</gene>
<keyword evidence="1" id="KW-0472">Membrane</keyword>
<organism evidence="3 4">
    <name type="scientific">Pyrobaculum islandicum (strain DSM 4184 / JCM 9189 / GEO3)</name>
    <dbReference type="NCBI Taxonomy" id="384616"/>
    <lineage>
        <taxon>Archaea</taxon>
        <taxon>Thermoproteota</taxon>
        <taxon>Thermoprotei</taxon>
        <taxon>Thermoproteales</taxon>
        <taxon>Thermoproteaceae</taxon>
        <taxon>Pyrobaculum</taxon>
    </lineage>
</organism>
<dbReference type="PROSITE" id="PS51379">
    <property type="entry name" value="4FE4S_FER_2"/>
    <property type="match status" value="2"/>
</dbReference>
<dbReference type="KEGG" id="pis:Pisl_1990"/>
<evidence type="ECO:0000256" key="1">
    <source>
        <dbReference type="SAM" id="Phobius"/>
    </source>
</evidence>
<dbReference type="GeneID" id="4616408"/>
<keyword evidence="1" id="KW-0812">Transmembrane</keyword>
<sequence length="129" mass="13532">MKLTRRVAAIDGDRCVKCNLCVRACPTSALRPPRVLYSRCTGCGLCTYTCPRGAIKMATRLSLAAYVFIVAVALAGVALAGLAVLTPYFYPSNHPTINFTTNITIPTFIPANVTMPTGEEAAGAGSGFG</sequence>
<dbReference type="EMBL" id="CP000504">
    <property type="protein sequence ID" value="ABL89137.1"/>
    <property type="molecule type" value="Genomic_DNA"/>
</dbReference>
<feature type="domain" description="4Fe-4S ferredoxin-type" evidence="2">
    <location>
        <begin position="31"/>
        <end position="60"/>
    </location>
</feature>
<dbReference type="PROSITE" id="PS00198">
    <property type="entry name" value="4FE4S_FER_1"/>
    <property type="match status" value="2"/>
</dbReference>
<keyword evidence="1" id="KW-1133">Transmembrane helix</keyword>
<dbReference type="InterPro" id="IPR017896">
    <property type="entry name" value="4Fe4S_Fe-S-bd"/>
</dbReference>
<evidence type="ECO:0000259" key="2">
    <source>
        <dbReference type="PROSITE" id="PS51379"/>
    </source>
</evidence>
<dbReference type="Gene3D" id="3.30.70.3270">
    <property type="match status" value="1"/>
</dbReference>
<dbReference type="STRING" id="384616.Pisl_1990"/>
<dbReference type="Gene3D" id="3.30.70.20">
    <property type="match status" value="1"/>
</dbReference>
<dbReference type="RefSeq" id="WP_011763712.1">
    <property type="nucleotide sequence ID" value="NC_008701.1"/>
</dbReference>
<evidence type="ECO:0000313" key="4">
    <source>
        <dbReference type="Proteomes" id="UP000002595"/>
    </source>
</evidence>
<dbReference type="Pfam" id="PF14697">
    <property type="entry name" value="Fer4_21"/>
    <property type="match status" value="1"/>
</dbReference>
<accession>A1RW05</accession>
<dbReference type="PANTHER" id="PTHR43122:SF1">
    <property type="entry name" value="IRON-SULFUR-BINDING PROTEIN"/>
    <property type="match status" value="1"/>
</dbReference>
<evidence type="ECO:0000313" key="3">
    <source>
        <dbReference type="EMBL" id="ABL89137.1"/>
    </source>
</evidence>
<feature type="transmembrane region" description="Helical" evidence="1">
    <location>
        <begin position="63"/>
        <end position="90"/>
    </location>
</feature>
<dbReference type="Proteomes" id="UP000002595">
    <property type="component" value="Chromosome"/>
</dbReference>
<dbReference type="GO" id="GO:0016491">
    <property type="term" value="F:oxidoreductase activity"/>
    <property type="evidence" value="ECO:0007669"/>
    <property type="project" value="UniProtKB-ARBA"/>
</dbReference>
<reference evidence="3" key="1">
    <citation type="submission" date="2006-12" db="EMBL/GenBank/DDBJ databases">
        <title>Complete sequence of Pyrobaculum islandicum DSM 4184.</title>
        <authorList>
            <person name="Copeland A."/>
            <person name="Lucas S."/>
            <person name="Lapidus A."/>
            <person name="Barry K."/>
            <person name="Detter J.C."/>
            <person name="Glavina del Rio T."/>
            <person name="Dalin E."/>
            <person name="Tice H."/>
            <person name="Pitluck S."/>
            <person name="Meincke L."/>
            <person name="Brettin T."/>
            <person name="Bruce D."/>
            <person name="Han C."/>
            <person name="Tapia R."/>
            <person name="Gilna P."/>
            <person name="Schmutz J."/>
            <person name="Larimer F."/>
            <person name="Land M."/>
            <person name="Hauser L."/>
            <person name="Kyrpides N."/>
            <person name="Mikhailova N."/>
            <person name="Cozen A.E."/>
            <person name="Fitz-Gibbon S.T."/>
            <person name="House C.H."/>
            <person name="Saltikov C."/>
            <person name="Lowe T."/>
            <person name="Richardson P."/>
        </authorList>
    </citation>
    <scope>NUCLEOTIDE SEQUENCE [LARGE SCALE GENOMIC DNA]</scope>
    <source>
        <strain evidence="3">DSM 4184</strain>
    </source>
</reference>
<protein>
    <submittedName>
        <fullName evidence="3">4Fe-4S ferredoxin, iron-sulfur binding domain protein</fullName>
    </submittedName>
</protein>
<dbReference type="HOGENOM" id="CLU_1943938_0_0_2"/>
<name>A1RW05_PYRIL</name>